<dbReference type="Proteomes" id="UP000070501">
    <property type="component" value="Unassembled WGS sequence"/>
</dbReference>
<dbReference type="InterPro" id="IPR052741">
    <property type="entry name" value="Mitochondrial_HTD2"/>
</dbReference>
<evidence type="ECO:0000313" key="2">
    <source>
        <dbReference type="Proteomes" id="UP000070501"/>
    </source>
</evidence>
<protein>
    <submittedName>
        <fullName evidence="1">Uncharacterized protein</fullName>
    </submittedName>
</protein>
<dbReference type="OrthoDB" id="3257538at2759"/>
<keyword evidence="2" id="KW-1185">Reference proteome</keyword>
<accession>A0A136JC46</accession>
<dbReference type="GO" id="GO:0019171">
    <property type="term" value="F:(3R)-hydroxyacyl-[acyl-carrier-protein] dehydratase activity"/>
    <property type="evidence" value="ECO:0007669"/>
    <property type="project" value="TreeGrafter"/>
</dbReference>
<dbReference type="STRING" id="196109.A0A136JC46"/>
<sequence length="309" mass="34740">MALICRAGLPAGALTAPRRLADFRLRGWTRALRPVVAGNVGASQTRRFDVNDWQEVEHKEKNRLLILAQDKLSRQGPRHIYDVTSPTPSYLLNVTLDGLLPSEAQSPEYNINNTNHPLSPMSRMPLTMPQGHHLVYFPTPIQPALLEPDGTDPYHSPGGPFTRRVWASGSIDFSRDKLELDSSPAVCVETIEKVEAKGGGDETKILVHILRRYMPYDKTQKSRFNPNDTNCLTETRVLALMKAKRPEKPLDPFTAAFNPGLANAAEFKERQQKLRVIRVPWTATKFFDVTITPEMLFYFSALTLNAHAI</sequence>
<proteinExistence type="predicted"/>
<dbReference type="EMBL" id="KQ964247">
    <property type="protein sequence ID" value="KXJ94707.1"/>
    <property type="molecule type" value="Genomic_DNA"/>
</dbReference>
<dbReference type="AlphaFoldDB" id="A0A136JC46"/>
<organism evidence="1 2">
    <name type="scientific">Microdochium bolleyi</name>
    <dbReference type="NCBI Taxonomy" id="196109"/>
    <lineage>
        <taxon>Eukaryota</taxon>
        <taxon>Fungi</taxon>
        <taxon>Dikarya</taxon>
        <taxon>Ascomycota</taxon>
        <taxon>Pezizomycotina</taxon>
        <taxon>Sordariomycetes</taxon>
        <taxon>Xylariomycetidae</taxon>
        <taxon>Xylariales</taxon>
        <taxon>Microdochiaceae</taxon>
        <taxon>Microdochium</taxon>
    </lineage>
</organism>
<dbReference type="PANTHER" id="PTHR28152:SF1">
    <property type="entry name" value="HYDROXYACYL-THIOESTER DEHYDRATASE TYPE 2, MITOCHONDRIAL"/>
    <property type="match status" value="1"/>
</dbReference>
<dbReference type="GO" id="GO:0005739">
    <property type="term" value="C:mitochondrion"/>
    <property type="evidence" value="ECO:0007669"/>
    <property type="project" value="TreeGrafter"/>
</dbReference>
<dbReference type="PANTHER" id="PTHR28152">
    <property type="entry name" value="HYDROXYACYL-THIOESTER DEHYDRATASE TYPE 2, MITOCHONDRIAL"/>
    <property type="match status" value="1"/>
</dbReference>
<reference evidence="2" key="1">
    <citation type="submission" date="2016-02" db="EMBL/GenBank/DDBJ databases">
        <title>Draft genome sequence of Microdochium bolleyi, a fungal endophyte of beachgrass.</title>
        <authorList>
            <consortium name="DOE Joint Genome Institute"/>
            <person name="David A.S."/>
            <person name="May G."/>
            <person name="Haridas S."/>
            <person name="Lim J."/>
            <person name="Wang M."/>
            <person name="Labutti K."/>
            <person name="Lipzen A."/>
            <person name="Barry K."/>
            <person name="Grigoriev I.V."/>
        </authorList>
    </citation>
    <scope>NUCLEOTIDE SEQUENCE [LARGE SCALE GENOMIC DNA]</scope>
    <source>
        <strain evidence="2">J235TASD1</strain>
    </source>
</reference>
<gene>
    <name evidence="1" type="ORF">Micbo1qcDRAFT_159969</name>
</gene>
<evidence type="ECO:0000313" key="1">
    <source>
        <dbReference type="EMBL" id="KXJ94707.1"/>
    </source>
</evidence>
<name>A0A136JC46_9PEZI</name>
<feature type="non-terminal residue" evidence="1">
    <location>
        <position position="309"/>
    </location>
</feature>
<dbReference type="InParanoid" id="A0A136JC46"/>